<feature type="transmembrane region" description="Helical" evidence="1">
    <location>
        <begin position="21"/>
        <end position="41"/>
    </location>
</feature>
<keyword evidence="1" id="KW-0812">Transmembrane</keyword>
<evidence type="ECO:0000313" key="2">
    <source>
        <dbReference type="EMBL" id="MFB9315234.1"/>
    </source>
</evidence>
<keyword evidence="1" id="KW-0472">Membrane</keyword>
<gene>
    <name evidence="2" type="ORF">ACFFRI_19460</name>
</gene>
<dbReference type="EMBL" id="JBHMDG010000030">
    <property type="protein sequence ID" value="MFB9315234.1"/>
    <property type="molecule type" value="Genomic_DNA"/>
</dbReference>
<name>A0ABV5KHX9_9ACTN</name>
<keyword evidence="3" id="KW-1185">Reference proteome</keyword>
<dbReference type="InterPro" id="IPR012667">
    <property type="entry name" value="CbtB_put"/>
</dbReference>
<evidence type="ECO:0000313" key="3">
    <source>
        <dbReference type="Proteomes" id="UP001589750"/>
    </source>
</evidence>
<reference evidence="2 3" key="1">
    <citation type="submission" date="2024-09" db="EMBL/GenBank/DDBJ databases">
        <authorList>
            <person name="Sun Q."/>
            <person name="Mori K."/>
        </authorList>
    </citation>
    <scope>NUCLEOTIDE SEQUENCE [LARGE SCALE GENOMIC DNA]</scope>
    <source>
        <strain evidence="2 3">JCM 9626</strain>
    </source>
</reference>
<organism evidence="2 3">
    <name type="scientific">Nocardioides plantarum</name>
    <dbReference type="NCBI Taxonomy" id="29299"/>
    <lineage>
        <taxon>Bacteria</taxon>
        <taxon>Bacillati</taxon>
        <taxon>Actinomycetota</taxon>
        <taxon>Actinomycetes</taxon>
        <taxon>Propionibacteriales</taxon>
        <taxon>Nocardioidaceae</taxon>
        <taxon>Nocardioides</taxon>
    </lineage>
</organism>
<dbReference type="RefSeq" id="WP_140008983.1">
    <property type="nucleotide sequence ID" value="NZ_JBHMDG010000030.1"/>
</dbReference>
<keyword evidence="1" id="KW-1133">Transmembrane helix</keyword>
<accession>A0ABV5KHX9</accession>
<dbReference type="Pfam" id="PF09489">
    <property type="entry name" value="CbtB"/>
    <property type="match status" value="1"/>
</dbReference>
<dbReference type="Proteomes" id="UP001589750">
    <property type="component" value="Unassembled WGS sequence"/>
</dbReference>
<protein>
    <submittedName>
        <fullName evidence="2">CbtB domain-containing protein</fullName>
    </submittedName>
</protein>
<sequence>MAQTAATPEIAEIPTVPLTDLGPWAVFFALLAVVVLFFVGADQNAATHEWVHDARHLLGYPCH</sequence>
<comment type="caution">
    <text evidence="2">The sequence shown here is derived from an EMBL/GenBank/DDBJ whole genome shotgun (WGS) entry which is preliminary data.</text>
</comment>
<evidence type="ECO:0000256" key="1">
    <source>
        <dbReference type="SAM" id="Phobius"/>
    </source>
</evidence>
<proteinExistence type="predicted"/>